<dbReference type="SUPFAM" id="SSF63829">
    <property type="entry name" value="Calcium-dependent phosphotriesterase"/>
    <property type="match status" value="1"/>
</dbReference>
<sequence length="443" mass="49514">MSATSSSSGLKKRKGQSLAPSPGVEEIDTKKNQVPVPRVWKLRPPTLWQRTKFVLKVLMGVAVVAGAVTYYLESPINPEGFSLPTPPALEGALAPNTRLLDGVKLLEGKIRGPECLAEDNGKIFTGTYDGGIFRITNESKMRSMGRLGSRPCGTPVNEPNCGRPLGLRIYGGEILVMDSYMGLFRVKPNGFIERLVSSTRSYDRFPIKYGNDLEKFRGKNRDFFFIDSSKTWNHRQRDNALWEANGCGRLMWFNPINNMSNIAVPKLYYPTGIQFSPDEDFMLISEATRFRILKYHFQGPLSGGYQVFASNLPGMPMKVRPSVTGGYWVALAHVGGRIGTSIPIFDFLYARPWLRTIITKYINPETLTKWLSKYGMILELDQQGKILQSLHDPTGQMVSSATSVLDMGDALYIGSAEKDYIVKIRMEGRQLPEAQKTMQSKTA</sequence>
<comment type="similarity">
    <text evidence="1">Belongs to the strictosidine synthase family.</text>
</comment>
<feature type="domain" description="Strictosidine synthase conserved region" evidence="6">
    <location>
        <begin position="223"/>
        <end position="299"/>
    </location>
</feature>
<dbReference type="RefSeq" id="XP_022089052.1">
    <property type="nucleotide sequence ID" value="XM_022233360.1"/>
</dbReference>
<keyword evidence="5" id="KW-0472">Membrane</keyword>
<dbReference type="GO" id="GO:0016787">
    <property type="term" value="F:hydrolase activity"/>
    <property type="evidence" value="ECO:0007669"/>
    <property type="project" value="TreeGrafter"/>
</dbReference>
<dbReference type="RefSeq" id="XP_022089051.1">
    <property type="nucleotide sequence ID" value="XM_022233359.1"/>
</dbReference>
<dbReference type="PANTHER" id="PTHR10426">
    <property type="entry name" value="STRICTOSIDINE SYNTHASE-RELATED"/>
    <property type="match status" value="1"/>
</dbReference>
<evidence type="ECO:0000313" key="10">
    <source>
        <dbReference type="RefSeq" id="XP_022089051.1"/>
    </source>
</evidence>
<dbReference type="Gene3D" id="2.120.10.30">
    <property type="entry name" value="TolB, C-terminal domain"/>
    <property type="match status" value="1"/>
</dbReference>
<dbReference type="AlphaFoldDB" id="A0A8B7YBH6"/>
<accession>A0A8B7YBH6</accession>
<keyword evidence="7" id="KW-1185">Reference proteome</keyword>
<evidence type="ECO:0000259" key="6">
    <source>
        <dbReference type="Pfam" id="PF03088"/>
    </source>
</evidence>
<evidence type="ECO:0000256" key="5">
    <source>
        <dbReference type="SAM" id="Phobius"/>
    </source>
</evidence>
<proteinExistence type="inferred from homology"/>
<dbReference type="OMA" id="TFITQMG"/>
<dbReference type="Pfam" id="PF03088">
    <property type="entry name" value="Str_synth"/>
    <property type="match status" value="1"/>
</dbReference>
<evidence type="ECO:0000313" key="7">
    <source>
        <dbReference type="Proteomes" id="UP000694845"/>
    </source>
</evidence>
<protein>
    <submittedName>
        <fullName evidence="8 9">Adipocyte plasma membrane-associated protein-like</fullName>
    </submittedName>
</protein>
<evidence type="ECO:0000313" key="9">
    <source>
        <dbReference type="RefSeq" id="XP_022089050.1"/>
    </source>
</evidence>
<evidence type="ECO:0000313" key="11">
    <source>
        <dbReference type="RefSeq" id="XP_022089052.1"/>
    </source>
</evidence>
<keyword evidence="2" id="KW-0597">Phosphoprotein</keyword>
<dbReference type="GeneID" id="110978392"/>
<evidence type="ECO:0000256" key="2">
    <source>
        <dbReference type="ARBA" id="ARBA00022553"/>
    </source>
</evidence>
<evidence type="ECO:0000256" key="4">
    <source>
        <dbReference type="SAM" id="MobiDB-lite"/>
    </source>
</evidence>
<gene>
    <name evidence="8 9 10 11" type="primary">LOC110978392</name>
</gene>
<dbReference type="RefSeq" id="XP_022089050.1">
    <property type="nucleotide sequence ID" value="XM_022233358.1"/>
</dbReference>
<keyword evidence="5" id="KW-0812">Transmembrane</keyword>
<dbReference type="Pfam" id="PF20067">
    <property type="entry name" value="SSL_N"/>
    <property type="match status" value="1"/>
</dbReference>
<keyword evidence="5" id="KW-1133">Transmembrane helix</keyword>
<dbReference type="PANTHER" id="PTHR10426:SF88">
    <property type="entry name" value="ADIPOCYTE PLASMA MEMBRANE-ASSOCIATED PROTEIN HEMOMUCIN-RELATED"/>
    <property type="match status" value="1"/>
</dbReference>
<keyword evidence="3" id="KW-0325">Glycoprotein</keyword>
<dbReference type="KEGG" id="aplc:110978392"/>
<dbReference type="RefSeq" id="XP_022089049.1">
    <property type="nucleotide sequence ID" value="XM_022233357.1"/>
</dbReference>
<feature type="transmembrane region" description="Helical" evidence="5">
    <location>
        <begin position="53"/>
        <end position="72"/>
    </location>
</feature>
<organism evidence="7 10">
    <name type="scientific">Acanthaster planci</name>
    <name type="common">Crown-of-thorns starfish</name>
    <dbReference type="NCBI Taxonomy" id="133434"/>
    <lineage>
        <taxon>Eukaryota</taxon>
        <taxon>Metazoa</taxon>
        <taxon>Echinodermata</taxon>
        <taxon>Eleutherozoa</taxon>
        <taxon>Asterozoa</taxon>
        <taxon>Asteroidea</taxon>
        <taxon>Valvatacea</taxon>
        <taxon>Valvatida</taxon>
        <taxon>Acanthasteridae</taxon>
        <taxon>Acanthaster</taxon>
    </lineage>
</organism>
<evidence type="ECO:0000256" key="1">
    <source>
        <dbReference type="ARBA" id="ARBA00009191"/>
    </source>
</evidence>
<dbReference type="GO" id="GO:0012505">
    <property type="term" value="C:endomembrane system"/>
    <property type="evidence" value="ECO:0007669"/>
    <property type="project" value="TreeGrafter"/>
</dbReference>
<dbReference type="InterPro" id="IPR011042">
    <property type="entry name" value="6-blade_b-propeller_TolB-like"/>
</dbReference>
<dbReference type="OrthoDB" id="5307922at2759"/>
<name>A0A8B7YBH6_ACAPL</name>
<reference evidence="8 9" key="1">
    <citation type="submission" date="2025-04" db="UniProtKB">
        <authorList>
            <consortium name="RefSeq"/>
        </authorList>
    </citation>
    <scope>IDENTIFICATION</scope>
</reference>
<feature type="region of interest" description="Disordered" evidence="4">
    <location>
        <begin position="1"/>
        <end position="30"/>
    </location>
</feature>
<dbReference type="Proteomes" id="UP000694845">
    <property type="component" value="Unplaced"/>
</dbReference>
<evidence type="ECO:0000313" key="8">
    <source>
        <dbReference type="RefSeq" id="XP_022089049.1"/>
    </source>
</evidence>
<dbReference type="InterPro" id="IPR018119">
    <property type="entry name" value="Strictosidine_synth_cons-reg"/>
</dbReference>
<evidence type="ECO:0000256" key="3">
    <source>
        <dbReference type="ARBA" id="ARBA00023180"/>
    </source>
</evidence>